<accession>A0A3S1BPT1</accession>
<evidence type="ECO:0000313" key="1">
    <source>
        <dbReference type="EMBL" id="RUS88544.1"/>
    </source>
</evidence>
<keyword evidence="2" id="KW-1185">Reference proteome</keyword>
<dbReference type="AlphaFoldDB" id="A0A3S1BPT1"/>
<comment type="caution">
    <text evidence="1">The sequence shown here is derived from an EMBL/GenBank/DDBJ whole genome shotgun (WGS) entry which is preliminary data.</text>
</comment>
<feature type="non-terminal residue" evidence="1">
    <location>
        <position position="218"/>
    </location>
</feature>
<protein>
    <submittedName>
        <fullName evidence="1">Uncharacterized protein</fullName>
    </submittedName>
</protein>
<evidence type="ECO:0000313" key="2">
    <source>
        <dbReference type="Proteomes" id="UP000271974"/>
    </source>
</evidence>
<sequence length="218" mass="24241">MPVGKSTGVYNGVAYAKDGDLSVTLLYDVNGFIAGIQHGSSREVYGNLGFPSVKLQPPFNLVDNRYVLTAYFVDPSTICTSGRTQADFDSDGTGTGLWIQNGSTPDQVTQVPYYQTGLSGTNWTEGKCFISMGKHYWYNVHPDTECDAFFPVFTLYNGGILEAFGWAFLADLSSSFYEHPTRYSAFMKVVPDCIRNLTGRFSTMHIFFTYAPEIFNMC</sequence>
<dbReference type="OrthoDB" id="6042561at2759"/>
<dbReference type="EMBL" id="RQTK01000080">
    <property type="protein sequence ID" value="RUS88544.1"/>
    <property type="molecule type" value="Genomic_DNA"/>
</dbReference>
<reference evidence="1 2" key="1">
    <citation type="submission" date="2019-01" db="EMBL/GenBank/DDBJ databases">
        <title>A draft genome assembly of the solar-powered sea slug Elysia chlorotica.</title>
        <authorList>
            <person name="Cai H."/>
            <person name="Li Q."/>
            <person name="Fang X."/>
            <person name="Li J."/>
            <person name="Curtis N.E."/>
            <person name="Altenburger A."/>
            <person name="Shibata T."/>
            <person name="Feng M."/>
            <person name="Maeda T."/>
            <person name="Schwartz J.A."/>
            <person name="Shigenobu S."/>
            <person name="Lundholm N."/>
            <person name="Nishiyama T."/>
            <person name="Yang H."/>
            <person name="Hasebe M."/>
            <person name="Li S."/>
            <person name="Pierce S.K."/>
            <person name="Wang J."/>
        </authorList>
    </citation>
    <scope>NUCLEOTIDE SEQUENCE [LARGE SCALE GENOMIC DNA]</scope>
    <source>
        <strain evidence="1">EC2010</strain>
        <tissue evidence="1">Whole organism of an adult</tissue>
    </source>
</reference>
<gene>
    <name evidence="1" type="ORF">EGW08_003720</name>
</gene>
<dbReference type="Proteomes" id="UP000271974">
    <property type="component" value="Unassembled WGS sequence"/>
</dbReference>
<dbReference type="STRING" id="188477.A0A3S1BPT1"/>
<proteinExistence type="predicted"/>
<name>A0A3S1BPT1_ELYCH</name>
<organism evidence="1 2">
    <name type="scientific">Elysia chlorotica</name>
    <name type="common">Eastern emerald elysia</name>
    <name type="synonym">Sea slug</name>
    <dbReference type="NCBI Taxonomy" id="188477"/>
    <lineage>
        <taxon>Eukaryota</taxon>
        <taxon>Metazoa</taxon>
        <taxon>Spiralia</taxon>
        <taxon>Lophotrochozoa</taxon>
        <taxon>Mollusca</taxon>
        <taxon>Gastropoda</taxon>
        <taxon>Heterobranchia</taxon>
        <taxon>Euthyneura</taxon>
        <taxon>Panpulmonata</taxon>
        <taxon>Sacoglossa</taxon>
        <taxon>Placobranchoidea</taxon>
        <taxon>Plakobranchidae</taxon>
        <taxon>Elysia</taxon>
    </lineage>
</organism>